<sequence>MSCKILVVEDEILVAIEFENLLYDLGHQPVGIAADSRQALALANEAEVAFVDLNLVDGPTGVELGRALAGRGVTVVYMTANPEQLGKGVAGTIGVIAKPADNTELRQAVDYAIAVRRNAEATAQPPRRLKLFSALGRNPAVA</sequence>
<organism evidence="3 4">
    <name type="scientific">Devosia insulae DS-56</name>
    <dbReference type="NCBI Taxonomy" id="1116389"/>
    <lineage>
        <taxon>Bacteria</taxon>
        <taxon>Pseudomonadati</taxon>
        <taxon>Pseudomonadota</taxon>
        <taxon>Alphaproteobacteria</taxon>
        <taxon>Hyphomicrobiales</taxon>
        <taxon>Devosiaceae</taxon>
        <taxon>Devosia</taxon>
    </lineage>
</organism>
<dbReference type="InterPro" id="IPR001789">
    <property type="entry name" value="Sig_transdc_resp-reg_receiver"/>
</dbReference>
<reference evidence="3 4" key="1">
    <citation type="journal article" date="2015" name="Genome Announc.">
        <title>Genome Assemblies of Three Soil-Associated Devosia species: D. insulae, D. limi, and D. soli.</title>
        <authorList>
            <person name="Hassan Y.I."/>
            <person name="Lepp D."/>
            <person name="Zhou T."/>
        </authorList>
    </citation>
    <scope>NUCLEOTIDE SEQUENCE [LARGE SCALE GENOMIC DNA]</scope>
    <source>
        <strain evidence="3 4">DS-56</strain>
    </source>
</reference>
<keyword evidence="4" id="KW-1185">Reference proteome</keyword>
<dbReference type="SMART" id="SM00448">
    <property type="entry name" value="REC"/>
    <property type="match status" value="1"/>
</dbReference>
<evidence type="ECO:0000259" key="2">
    <source>
        <dbReference type="PROSITE" id="PS50110"/>
    </source>
</evidence>
<dbReference type="NCBIfam" id="NF009972">
    <property type="entry name" value="PRK13435.1-3"/>
    <property type="match status" value="1"/>
</dbReference>
<name>A0A1E5XUU7_9HYPH</name>
<dbReference type="OrthoDB" id="7060229at2"/>
<accession>A0A1E5XUU7</accession>
<dbReference type="InterPro" id="IPR011006">
    <property type="entry name" value="CheY-like_superfamily"/>
</dbReference>
<keyword evidence="1" id="KW-0597">Phosphoprotein</keyword>
<dbReference type="EMBL" id="LAJE02000074">
    <property type="protein sequence ID" value="OEO32364.1"/>
    <property type="molecule type" value="Genomic_DNA"/>
</dbReference>
<protein>
    <recommendedName>
        <fullName evidence="2">Response regulatory domain-containing protein</fullName>
    </recommendedName>
</protein>
<proteinExistence type="predicted"/>
<evidence type="ECO:0000256" key="1">
    <source>
        <dbReference type="PROSITE-ProRule" id="PRU00169"/>
    </source>
</evidence>
<dbReference type="SUPFAM" id="SSF52172">
    <property type="entry name" value="CheY-like"/>
    <property type="match status" value="1"/>
</dbReference>
<evidence type="ECO:0000313" key="4">
    <source>
        <dbReference type="Proteomes" id="UP000095463"/>
    </source>
</evidence>
<dbReference type="RefSeq" id="WP_069908498.1">
    <property type="nucleotide sequence ID" value="NZ_LAJE02000074.1"/>
</dbReference>
<dbReference type="Proteomes" id="UP000095463">
    <property type="component" value="Unassembled WGS sequence"/>
</dbReference>
<dbReference type="Gene3D" id="3.40.50.2300">
    <property type="match status" value="1"/>
</dbReference>
<dbReference type="GO" id="GO:0000160">
    <property type="term" value="P:phosphorelay signal transduction system"/>
    <property type="evidence" value="ECO:0007669"/>
    <property type="project" value="InterPro"/>
</dbReference>
<dbReference type="PROSITE" id="PS50110">
    <property type="entry name" value="RESPONSE_REGULATORY"/>
    <property type="match status" value="1"/>
</dbReference>
<evidence type="ECO:0000313" key="3">
    <source>
        <dbReference type="EMBL" id="OEO32364.1"/>
    </source>
</evidence>
<dbReference type="AlphaFoldDB" id="A0A1E5XUU7"/>
<dbReference type="Pfam" id="PF00072">
    <property type="entry name" value="Response_reg"/>
    <property type="match status" value="1"/>
</dbReference>
<gene>
    <name evidence="3" type="ORF">VW23_012035</name>
</gene>
<feature type="domain" description="Response regulatory" evidence="2">
    <location>
        <begin position="4"/>
        <end position="113"/>
    </location>
</feature>
<comment type="caution">
    <text evidence="3">The sequence shown here is derived from an EMBL/GenBank/DDBJ whole genome shotgun (WGS) entry which is preliminary data.</text>
</comment>
<feature type="modified residue" description="4-aspartylphosphate" evidence="1">
    <location>
        <position position="52"/>
    </location>
</feature>